<dbReference type="InterPro" id="IPR036388">
    <property type="entry name" value="WH-like_DNA-bd_sf"/>
</dbReference>
<dbReference type="Proteomes" id="UP001214441">
    <property type="component" value="Unassembled WGS sequence"/>
</dbReference>
<comment type="catalytic activity">
    <reaction evidence="7">
        <text>Couples ATP hydrolysis with the unwinding of duplex DNA by translocating in the 3'-5' direction.</text>
        <dbReference type="EC" id="5.6.2.4"/>
    </reaction>
</comment>
<evidence type="ECO:0000256" key="5">
    <source>
        <dbReference type="ARBA" id="ARBA00023125"/>
    </source>
</evidence>
<dbReference type="PANTHER" id="PTHR13710:SF105">
    <property type="entry name" value="ATP-DEPENDENT DNA HELICASE Q1"/>
    <property type="match status" value="1"/>
</dbReference>
<dbReference type="Gene3D" id="1.10.10.10">
    <property type="entry name" value="Winged helix-like DNA-binding domain superfamily/Winged helix DNA-binding domain"/>
    <property type="match status" value="1"/>
</dbReference>
<dbReference type="InterPro" id="IPR014001">
    <property type="entry name" value="Helicase_ATP-bd"/>
</dbReference>
<feature type="domain" description="Helicase ATP-binding" evidence="11">
    <location>
        <begin position="36"/>
        <end position="211"/>
    </location>
</feature>
<sequence length="729" mass="78644">MSDTELRQEADAVLAGLVGDHEGTARLRTDQWRAIEALVADKRRALVVQRTGWGKSAVYFVATALLRRRGSGPTVIVSPLLALMRNQVEAAARAGIHARTINSANQEDWGTIEAEVAAGEVDVLLVSPERLNNPDFRDQVLPKLTASTGLLVVDEAHCISDWGHDFRPDYRRLRTMLAELPHGVPVLATTATANARVTADVAEQLGTGGGTDGQQEPGAAAALVLRGSLDRESLSLNVLRLPDASHRLAWLGQHLTALPGSGIIYTLTVAAAEEVSAFLRQCGHKVASYTGKTENADREAAEADLLANRVKALVATSALGMGFDKPDLGFVVHLGSPSSPIAYYQQVGRAGRGVDHAEVLLLPGQEDEAIWRYFASLAFPPEDQVRRTLDVLAASDRPLSLPALEPRVELRRSRLEMMLKVLDVDGAVHRVKGGWTATNKPWKYDADRYAWVEQQRQAEQRAMRGYAETSDCRMEFLRRELDDEDAAPCGRCDNCAGARFTVEVEEVQVAAARGELRRPGIRVEPRKMWPTGMQSVGLDLKGRIPVQQQASAGRALGRLSDIGWGNRLRPLLSPQAGDGPLPDDVLQGAVTVLTEWAKGPGGWASGAADAMERPVGIVAIESLTRPQLVRSFAERIADIGRMPLLGAVTCVDEYGVAAGPRSNGAQRLRAVHEALTMPPELAESVAAVAGPVLLVDDFTETGWTLAVAARMLRQAGAKEVLPLVLAVQN</sequence>
<organism evidence="13 14">
    <name type="scientific">Streptomyces iconiensis</name>
    <dbReference type="NCBI Taxonomy" id="1384038"/>
    <lineage>
        <taxon>Bacteria</taxon>
        <taxon>Bacillati</taxon>
        <taxon>Actinomycetota</taxon>
        <taxon>Actinomycetes</taxon>
        <taxon>Kitasatosporales</taxon>
        <taxon>Streptomycetaceae</taxon>
        <taxon>Streptomyces</taxon>
    </lineage>
</organism>
<dbReference type="PROSITE" id="PS00690">
    <property type="entry name" value="DEAH_ATP_HELICASE"/>
    <property type="match status" value="1"/>
</dbReference>
<dbReference type="RefSeq" id="WP_274043513.1">
    <property type="nucleotide sequence ID" value="NZ_JANCPR020000002.1"/>
</dbReference>
<keyword evidence="3" id="KW-0378">Hydrolase</keyword>
<dbReference type="CDD" id="cd06223">
    <property type="entry name" value="PRTases_typeI"/>
    <property type="match status" value="1"/>
</dbReference>
<evidence type="ECO:0000256" key="1">
    <source>
        <dbReference type="ARBA" id="ARBA00005446"/>
    </source>
</evidence>
<dbReference type="Gene3D" id="3.40.50.2020">
    <property type="match status" value="1"/>
</dbReference>
<gene>
    <name evidence="13" type="ORF">NMN56_002700</name>
</gene>
<dbReference type="SUPFAM" id="SSF53271">
    <property type="entry name" value="PRTase-like"/>
    <property type="match status" value="1"/>
</dbReference>
<evidence type="ECO:0000256" key="9">
    <source>
        <dbReference type="ARBA" id="ARBA00044535"/>
    </source>
</evidence>
<dbReference type="Pfam" id="PF00271">
    <property type="entry name" value="Helicase_C"/>
    <property type="match status" value="1"/>
</dbReference>
<dbReference type="SMART" id="SM00487">
    <property type="entry name" value="DEXDc"/>
    <property type="match status" value="1"/>
</dbReference>
<dbReference type="InterPro" id="IPR002464">
    <property type="entry name" value="DNA/RNA_helicase_DEAH_CS"/>
</dbReference>
<reference evidence="13 14" key="1">
    <citation type="submission" date="2023-05" db="EMBL/GenBank/DDBJ databases">
        <title>Streptantibioticus silvisoli sp. nov., acidotolerant actinomycetes 1 from pine litter.</title>
        <authorList>
            <person name="Swiecimska M."/>
            <person name="Golinska P."/>
            <person name="Sangal V."/>
            <person name="Wachnowicz B."/>
            <person name="Goodfellow M."/>
        </authorList>
    </citation>
    <scope>NUCLEOTIDE SEQUENCE [LARGE SCALE GENOMIC DNA]</scope>
    <source>
        <strain evidence="13 14">DSM 42109</strain>
    </source>
</reference>
<dbReference type="SUPFAM" id="SSF52540">
    <property type="entry name" value="P-loop containing nucleoside triphosphate hydrolases"/>
    <property type="match status" value="1"/>
</dbReference>
<evidence type="ECO:0000256" key="7">
    <source>
        <dbReference type="ARBA" id="ARBA00034617"/>
    </source>
</evidence>
<evidence type="ECO:0000256" key="3">
    <source>
        <dbReference type="ARBA" id="ARBA00022801"/>
    </source>
</evidence>
<dbReference type="InterPro" id="IPR027417">
    <property type="entry name" value="P-loop_NTPase"/>
</dbReference>
<keyword evidence="4" id="KW-0067">ATP-binding</keyword>
<dbReference type="EC" id="5.6.2.4" evidence="8"/>
<keyword evidence="2" id="KW-0547">Nucleotide-binding</keyword>
<comment type="similarity">
    <text evidence="1">Belongs to the helicase family. RecQ subfamily.</text>
</comment>
<dbReference type="SMART" id="SM00490">
    <property type="entry name" value="HELICc"/>
    <property type="match status" value="1"/>
</dbReference>
<keyword evidence="13" id="KW-0347">Helicase</keyword>
<proteinExistence type="inferred from homology"/>
<dbReference type="PROSITE" id="PS51194">
    <property type="entry name" value="HELICASE_CTER"/>
    <property type="match status" value="1"/>
</dbReference>
<dbReference type="PROSITE" id="PS51192">
    <property type="entry name" value="HELICASE_ATP_BIND_1"/>
    <property type="match status" value="1"/>
</dbReference>
<dbReference type="PANTHER" id="PTHR13710">
    <property type="entry name" value="DNA HELICASE RECQ FAMILY MEMBER"/>
    <property type="match status" value="1"/>
</dbReference>
<accession>A0ABT6ZPA0</accession>
<dbReference type="Pfam" id="PF00270">
    <property type="entry name" value="DEAD"/>
    <property type="match status" value="1"/>
</dbReference>
<dbReference type="Gene3D" id="3.40.50.300">
    <property type="entry name" value="P-loop containing nucleotide triphosphate hydrolases"/>
    <property type="match status" value="2"/>
</dbReference>
<dbReference type="InterPro" id="IPR032284">
    <property type="entry name" value="RecQ_Zn-bd"/>
</dbReference>
<dbReference type="GO" id="GO:0004386">
    <property type="term" value="F:helicase activity"/>
    <property type="evidence" value="ECO:0007669"/>
    <property type="project" value="UniProtKB-KW"/>
</dbReference>
<evidence type="ECO:0000313" key="13">
    <source>
        <dbReference type="EMBL" id="MDJ1130876.1"/>
    </source>
</evidence>
<keyword evidence="14" id="KW-1185">Reference proteome</keyword>
<dbReference type="InterPro" id="IPR011545">
    <property type="entry name" value="DEAD/DEAH_box_helicase_dom"/>
</dbReference>
<evidence type="ECO:0000256" key="4">
    <source>
        <dbReference type="ARBA" id="ARBA00022840"/>
    </source>
</evidence>
<evidence type="ECO:0000313" key="14">
    <source>
        <dbReference type="Proteomes" id="UP001214441"/>
    </source>
</evidence>
<evidence type="ECO:0000256" key="6">
    <source>
        <dbReference type="ARBA" id="ARBA00023235"/>
    </source>
</evidence>
<protein>
    <recommendedName>
        <fullName evidence="9">ATP-dependent DNA helicase RecQ</fullName>
        <ecNumber evidence="8">5.6.2.4</ecNumber>
    </recommendedName>
    <alternativeName>
        <fullName evidence="10">DNA 3'-5' helicase RecQ</fullName>
    </alternativeName>
</protein>
<keyword evidence="5" id="KW-0238">DNA-binding</keyword>
<dbReference type="InterPro" id="IPR000836">
    <property type="entry name" value="PRTase_dom"/>
</dbReference>
<evidence type="ECO:0000256" key="8">
    <source>
        <dbReference type="ARBA" id="ARBA00034808"/>
    </source>
</evidence>
<dbReference type="EMBL" id="JANCPR020000002">
    <property type="protein sequence ID" value="MDJ1130876.1"/>
    <property type="molecule type" value="Genomic_DNA"/>
</dbReference>
<evidence type="ECO:0000256" key="10">
    <source>
        <dbReference type="ARBA" id="ARBA00044550"/>
    </source>
</evidence>
<evidence type="ECO:0000259" key="12">
    <source>
        <dbReference type="PROSITE" id="PS51194"/>
    </source>
</evidence>
<dbReference type="InterPro" id="IPR001650">
    <property type="entry name" value="Helicase_C-like"/>
</dbReference>
<evidence type="ECO:0000259" key="11">
    <source>
        <dbReference type="PROSITE" id="PS51192"/>
    </source>
</evidence>
<feature type="domain" description="Helicase C-terminal" evidence="12">
    <location>
        <begin position="250"/>
        <end position="400"/>
    </location>
</feature>
<evidence type="ECO:0000256" key="2">
    <source>
        <dbReference type="ARBA" id="ARBA00022741"/>
    </source>
</evidence>
<dbReference type="InterPro" id="IPR029057">
    <property type="entry name" value="PRTase-like"/>
</dbReference>
<comment type="caution">
    <text evidence="13">The sequence shown here is derived from an EMBL/GenBank/DDBJ whole genome shotgun (WGS) entry which is preliminary data.</text>
</comment>
<dbReference type="Pfam" id="PF16124">
    <property type="entry name" value="RecQ_Zn_bind"/>
    <property type="match status" value="1"/>
</dbReference>
<keyword evidence="6" id="KW-0413">Isomerase</keyword>
<name>A0ABT6ZPA0_9ACTN</name>